<name>A0ABY8VMA0_9CORY</name>
<accession>A0ABY8VMA0</accession>
<dbReference type="Pfam" id="PF01048">
    <property type="entry name" value="PNP_UDP_1"/>
    <property type="match status" value="1"/>
</dbReference>
<dbReference type="PANTHER" id="PTHR46832">
    <property type="entry name" value="5'-METHYLTHIOADENOSINE/S-ADENOSYLHOMOCYSTEINE NUCLEOSIDASE"/>
    <property type="match status" value="1"/>
</dbReference>
<proteinExistence type="predicted"/>
<gene>
    <name evidence="2" type="ORF">QP029_02835</name>
</gene>
<dbReference type="Gene3D" id="3.40.50.1580">
    <property type="entry name" value="Nucleoside phosphorylase domain"/>
    <property type="match status" value="1"/>
</dbReference>
<dbReference type="Proteomes" id="UP001238805">
    <property type="component" value="Chromosome"/>
</dbReference>
<sequence length="193" mass="20619">MDRILFVAAVSEEAAHLPEGADLLVTGIGTLPAAITLTEELCTRRAEGRLPERIVNIGTCGALRDEIPNGVYEIDRVHKHDFQVVMESDIAFDALPREITPATTGLFPTAQLATGDTFVEDSVTRDRIAASAGLVDMEGYAVAAVAHRFDLPVTLLKQVSDRANEETAPAWADAVEGGAVELAGAVRLLLSER</sequence>
<evidence type="ECO:0000313" key="3">
    <source>
        <dbReference type="Proteomes" id="UP001238805"/>
    </source>
</evidence>
<dbReference type="EMBL" id="CP126970">
    <property type="protein sequence ID" value="WIM70781.1"/>
    <property type="molecule type" value="Genomic_DNA"/>
</dbReference>
<organism evidence="2 3">
    <name type="scientific">Corynebacterium suedekumii</name>
    <dbReference type="NCBI Taxonomy" id="3049801"/>
    <lineage>
        <taxon>Bacteria</taxon>
        <taxon>Bacillati</taxon>
        <taxon>Actinomycetota</taxon>
        <taxon>Actinomycetes</taxon>
        <taxon>Mycobacteriales</taxon>
        <taxon>Corynebacteriaceae</taxon>
        <taxon>Corynebacterium</taxon>
    </lineage>
</organism>
<feature type="domain" description="Nucleoside phosphorylase" evidence="1">
    <location>
        <begin position="112"/>
        <end position="168"/>
    </location>
</feature>
<dbReference type="NCBIfam" id="NF004168">
    <property type="entry name" value="PRK05634.1"/>
    <property type="match status" value="1"/>
</dbReference>
<keyword evidence="3" id="KW-1185">Reference proteome</keyword>
<dbReference type="RefSeq" id="WP_284875361.1">
    <property type="nucleotide sequence ID" value="NZ_CP126970.1"/>
</dbReference>
<evidence type="ECO:0000313" key="2">
    <source>
        <dbReference type="EMBL" id="WIM70781.1"/>
    </source>
</evidence>
<protein>
    <submittedName>
        <fullName evidence="2">Nucleosidase</fullName>
    </submittedName>
</protein>
<dbReference type="SUPFAM" id="SSF53167">
    <property type="entry name" value="Purine and uridine phosphorylases"/>
    <property type="match status" value="1"/>
</dbReference>
<reference evidence="2 3" key="1">
    <citation type="submission" date="2023-05" db="EMBL/GenBank/DDBJ databases">
        <title>Corynebacterium suedekumii sp. nov. and Corynebacterium breve sp. nov. isolated from raw cow's milk.</title>
        <authorList>
            <person name="Baer M.K."/>
            <person name="Mehl L."/>
            <person name="Hellmuth R."/>
            <person name="Marke G."/>
            <person name="Lipski A."/>
        </authorList>
    </citation>
    <scope>NUCLEOTIDE SEQUENCE [LARGE SCALE GENOMIC DNA]</scope>
    <source>
        <strain evidence="2 3">LM112</strain>
    </source>
</reference>
<dbReference type="InterPro" id="IPR035994">
    <property type="entry name" value="Nucleoside_phosphorylase_sf"/>
</dbReference>
<dbReference type="InterPro" id="IPR000845">
    <property type="entry name" value="Nucleoside_phosphorylase_d"/>
</dbReference>
<dbReference type="PANTHER" id="PTHR46832:SF1">
    <property type="entry name" value="5'-METHYLTHIOADENOSINE_S-ADENOSYLHOMOCYSTEINE NUCLEOSIDASE"/>
    <property type="match status" value="1"/>
</dbReference>
<evidence type="ECO:0000259" key="1">
    <source>
        <dbReference type="Pfam" id="PF01048"/>
    </source>
</evidence>